<protein>
    <submittedName>
        <fullName evidence="1">Uncharacterized protein</fullName>
    </submittedName>
</protein>
<comment type="caution">
    <text evidence="1">The sequence shown here is derived from an EMBL/GenBank/DDBJ whole genome shotgun (WGS) entry which is preliminary data.</text>
</comment>
<accession>A0ACB9DFX9</accession>
<evidence type="ECO:0000313" key="2">
    <source>
        <dbReference type="Proteomes" id="UP001056120"/>
    </source>
</evidence>
<dbReference type="EMBL" id="CM042036">
    <property type="protein sequence ID" value="KAI3745544.1"/>
    <property type="molecule type" value="Genomic_DNA"/>
</dbReference>
<gene>
    <name evidence="1" type="ORF">L1987_58658</name>
</gene>
<sequence length="420" mass="44429">MKCSRVQPPRMTRLGRGSGSSQVGVRNWNPFLKKDGPVVAPGEQERRDCVMNRSTSTIPSVSPSSATDRSFSPDSTSGGIGSGFSSPGCPFDWADVVKGLKSGSQLSGSHKDDFHSGFVTLISSPSLNITSAGISSAVSSSEMASEVVHGSSACSSGSDSIDNADGLRVFLDETVSQVVTSPVTAVSQAVMSPVSAGVRMAAGNTGGNPTEPELNVNVGPVPLRTSLPAATSSGPFPTEFINSSTRPFPAGPSIVHTPKPIIVEPVVLEQPKSVPLVPHVPLAQQTQVVDEDGFVKVHSKSKKKKKKKQGMVYDVAPSVGLPVSLGLSDPQAQMKLKGKLHVSNQFASLSDPVLDNMDDFYDGALGFVFEKWTPKHKEYYFHLSKEVIKDQGGPNTAIEVTEDADVDSETDESSRFMKLL</sequence>
<reference evidence="2" key="1">
    <citation type="journal article" date="2022" name="Mol. Ecol. Resour.">
        <title>The genomes of chicory, endive, great burdock and yacon provide insights into Asteraceae palaeo-polyploidization history and plant inulin production.</title>
        <authorList>
            <person name="Fan W."/>
            <person name="Wang S."/>
            <person name="Wang H."/>
            <person name="Wang A."/>
            <person name="Jiang F."/>
            <person name="Liu H."/>
            <person name="Zhao H."/>
            <person name="Xu D."/>
            <person name="Zhang Y."/>
        </authorList>
    </citation>
    <scope>NUCLEOTIDE SEQUENCE [LARGE SCALE GENOMIC DNA]</scope>
    <source>
        <strain evidence="2">cv. Yunnan</strain>
    </source>
</reference>
<dbReference type="Proteomes" id="UP001056120">
    <property type="component" value="Linkage Group LG19"/>
</dbReference>
<name>A0ACB9DFX9_9ASTR</name>
<proteinExistence type="predicted"/>
<evidence type="ECO:0000313" key="1">
    <source>
        <dbReference type="EMBL" id="KAI3745544.1"/>
    </source>
</evidence>
<reference evidence="1 2" key="2">
    <citation type="journal article" date="2022" name="Mol. Ecol. Resour.">
        <title>The genomes of chicory, endive, great burdock and yacon provide insights into Asteraceae paleo-polyploidization history and plant inulin production.</title>
        <authorList>
            <person name="Fan W."/>
            <person name="Wang S."/>
            <person name="Wang H."/>
            <person name="Wang A."/>
            <person name="Jiang F."/>
            <person name="Liu H."/>
            <person name="Zhao H."/>
            <person name="Xu D."/>
            <person name="Zhang Y."/>
        </authorList>
    </citation>
    <scope>NUCLEOTIDE SEQUENCE [LARGE SCALE GENOMIC DNA]</scope>
    <source>
        <strain evidence="2">cv. Yunnan</strain>
        <tissue evidence="1">Leaves</tissue>
    </source>
</reference>
<keyword evidence="2" id="KW-1185">Reference proteome</keyword>
<organism evidence="1 2">
    <name type="scientific">Smallanthus sonchifolius</name>
    <dbReference type="NCBI Taxonomy" id="185202"/>
    <lineage>
        <taxon>Eukaryota</taxon>
        <taxon>Viridiplantae</taxon>
        <taxon>Streptophyta</taxon>
        <taxon>Embryophyta</taxon>
        <taxon>Tracheophyta</taxon>
        <taxon>Spermatophyta</taxon>
        <taxon>Magnoliopsida</taxon>
        <taxon>eudicotyledons</taxon>
        <taxon>Gunneridae</taxon>
        <taxon>Pentapetalae</taxon>
        <taxon>asterids</taxon>
        <taxon>campanulids</taxon>
        <taxon>Asterales</taxon>
        <taxon>Asteraceae</taxon>
        <taxon>Asteroideae</taxon>
        <taxon>Heliantheae alliance</taxon>
        <taxon>Millerieae</taxon>
        <taxon>Smallanthus</taxon>
    </lineage>
</organism>